<sequence>MHNTAAVSEQATERALLCSTGTIQNHHRPTTDAPNVQKMSKCPGYKLPNAKETAVRWVRSTSRPAPSTSRGSTDGLAAAIKPHYTFTGVNSNSLTHSPGM</sequence>
<dbReference type="EMBL" id="JAVHJS010000026">
    <property type="protein sequence ID" value="KAK2815362.1"/>
    <property type="molecule type" value="Genomic_DNA"/>
</dbReference>
<evidence type="ECO:0000313" key="2">
    <source>
        <dbReference type="EMBL" id="KAK2815362.1"/>
    </source>
</evidence>
<organism evidence="2 3">
    <name type="scientific">Tachysurus vachellii</name>
    <name type="common">Darkbarbel catfish</name>
    <name type="synonym">Pelteobagrus vachellii</name>
    <dbReference type="NCBI Taxonomy" id="175792"/>
    <lineage>
        <taxon>Eukaryota</taxon>
        <taxon>Metazoa</taxon>
        <taxon>Chordata</taxon>
        <taxon>Craniata</taxon>
        <taxon>Vertebrata</taxon>
        <taxon>Euteleostomi</taxon>
        <taxon>Actinopterygii</taxon>
        <taxon>Neopterygii</taxon>
        <taxon>Teleostei</taxon>
        <taxon>Ostariophysi</taxon>
        <taxon>Siluriformes</taxon>
        <taxon>Bagridae</taxon>
        <taxon>Tachysurus</taxon>
    </lineage>
</organism>
<proteinExistence type="predicted"/>
<keyword evidence="3" id="KW-1185">Reference proteome</keyword>
<reference evidence="2" key="1">
    <citation type="submission" date="2023-08" db="EMBL/GenBank/DDBJ databases">
        <title>Pelteobagrus vachellii genome.</title>
        <authorList>
            <person name="Liu H."/>
        </authorList>
    </citation>
    <scope>NUCLEOTIDE SEQUENCE</scope>
    <source>
        <strain evidence="2">PRFRI_2022a</strain>
        <tissue evidence="2">Muscle</tissue>
    </source>
</reference>
<accession>A0AA88IYY5</accession>
<protein>
    <submittedName>
        <fullName evidence="2">Uncharacterized protein</fullName>
    </submittedName>
</protein>
<comment type="caution">
    <text evidence="2">The sequence shown here is derived from an EMBL/GenBank/DDBJ whole genome shotgun (WGS) entry which is preliminary data.</text>
</comment>
<dbReference type="AlphaFoldDB" id="A0AA88IYY5"/>
<name>A0AA88IYY5_TACVA</name>
<dbReference type="Proteomes" id="UP001187315">
    <property type="component" value="Unassembled WGS sequence"/>
</dbReference>
<evidence type="ECO:0000313" key="3">
    <source>
        <dbReference type="Proteomes" id="UP001187315"/>
    </source>
</evidence>
<feature type="region of interest" description="Disordered" evidence="1">
    <location>
        <begin position="57"/>
        <end position="76"/>
    </location>
</feature>
<evidence type="ECO:0000256" key="1">
    <source>
        <dbReference type="SAM" id="MobiDB-lite"/>
    </source>
</evidence>
<gene>
    <name evidence="2" type="ORF">Q7C36_023628</name>
</gene>
<feature type="region of interest" description="Disordered" evidence="1">
    <location>
        <begin position="22"/>
        <end position="47"/>
    </location>
</feature>
<feature type="compositionally biased region" description="Low complexity" evidence="1">
    <location>
        <begin position="59"/>
        <end position="73"/>
    </location>
</feature>